<evidence type="ECO:0000256" key="8">
    <source>
        <dbReference type="ARBA" id="ARBA00077720"/>
    </source>
</evidence>
<dbReference type="GO" id="GO:0005675">
    <property type="term" value="C:transcription factor TFIIH holo complex"/>
    <property type="evidence" value="ECO:0007669"/>
    <property type="project" value="InterPro"/>
</dbReference>
<keyword evidence="2" id="KW-0479">Metal-binding</keyword>
<evidence type="ECO:0000256" key="7">
    <source>
        <dbReference type="ARBA" id="ARBA00077380"/>
    </source>
</evidence>
<dbReference type="InterPro" id="IPR017907">
    <property type="entry name" value="Znf_RING_CS"/>
</dbReference>
<dbReference type="Pfam" id="PF25811">
    <property type="entry name" value="CAK-anch_MAT1"/>
    <property type="match status" value="1"/>
</dbReference>
<dbReference type="InterPro" id="IPR001841">
    <property type="entry name" value="Znf_RING"/>
</dbReference>
<dbReference type="InterPro" id="IPR013083">
    <property type="entry name" value="Znf_RING/FYVE/PHD"/>
</dbReference>
<evidence type="ECO:0000256" key="2">
    <source>
        <dbReference type="ARBA" id="ARBA00022723"/>
    </source>
</evidence>
<evidence type="ECO:0000256" key="9">
    <source>
        <dbReference type="ARBA" id="ARBA00083888"/>
    </source>
</evidence>
<keyword evidence="11" id="KW-0175">Coiled coil</keyword>
<evidence type="ECO:0000256" key="11">
    <source>
        <dbReference type="SAM" id="Coils"/>
    </source>
</evidence>
<sequence length="327" mass="37430">MDELMCPRCKTTKYRNPSLVLMVNICGHALCESCVELLFVKGSGLCPECSTPVRRGNFRVQLFEDPTVDKEVDIRKRVLRDFNKRQEDFSTLREYNDYLEDIETIIFNLVNNLDVVNTNKKIEAYKRDNKDVIQRNRNKQSQDEIELENILEMEEMEKQEKSKQHISEEQEERKKKLKAKEALIDELMFSDVDAKSILASHAVKLEKIKEKEATPLKEKPKQQSQFSSGVHIGFKGQQGGFLPVPKQKDLPLYQCKPCVIDYLGPSPPPRSSIVKLGYCANIRSATTSELAGGYMEAISCHRALQEAMNGLFHIPRSHDTEPMESSS</sequence>
<dbReference type="SUPFAM" id="SSF57850">
    <property type="entry name" value="RING/U-box"/>
    <property type="match status" value="1"/>
</dbReference>
<gene>
    <name evidence="13" type="primary">EOG090X0BPM</name>
</gene>
<dbReference type="PANTHER" id="PTHR12683:SF13">
    <property type="entry name" value="CDK-ACTIVATING KINASE ASSEMBLY FACTOR MAT1"/>
    <property type="match status" value="1"/>
</dbReference>
<dbReference type="PROSITE" id="PS50089">
    <property type="entry name" value="ZF_RING_2"/>
    <property type="match status" value="1"/>
</dbReference>
<accession>A0A9N6ZEQ5</accession>
<dbReference type="InterPro" id="IPR004575">
    <property type="entry name" value="MAT1/Tfb3"/>
</dbReference>
<evidence type="ECO:0000259" key="12">
    <source>
        <dbReference type="PROSITE" id="PS50089"/>
    </source>
</evidence>
<evidence type="ECO:0000313" key="13">
    <source>
        <dbReference type="EMBL" id="CAG4645754.1"/>
    </source>
</evidence>
<keyword evidence="5" id="KW-0539">Nucleus</keyword>
<evidence type="ECO:0000256" key="6">
    <source>
        <dbReference type="ARBA" id="ARBA00074719"/>
    </source>
</evidence>
<protein>
    <recommendedName>
        <fullName evidence="6">CDK-activating kinase assembly factor MAT1</fullName>
    </recommendedName>
    <alternativeName>
        <fullName evidence="9">CDK7/cyclin-H assembly factor</fullName>
    </alternativeName>
    <alternativeName>
        <fullName evidence="7">Menage a trois</fullName>
    </alternativeName>
    <alternativeName>
        <fullName evidence="8">RING finger protein MAT1</fullName>
    </alternativeName>
</protein>
<dbReference type="PANTHER" id="PTHR12683">
    <property type="entry name" value="CDK-ACTIVATING KINASE ASSEMBLY FACTOR MAT1"/>
    <property type="match status" value="1"/>
</dbReference>
<evidence type="ECO:0000256" key="4">
    <source>
        <dbReference type="ARBA" id="ARBA00022833"/>
    </source>
</evidence>
<keyword evidence="3 10" id="KW-0863">Zinc-finger</keyword>
<evidence type="ECO:0000256" key="5">
    <source>
        <dbReference type="ARBA" id="ARBA00023242"/>
    </source>
</evidence>
<dbReference type="Gene3D" id="3.30.40.10">
    <property type="entry name" value="Zinc/RING finger domain, C3HC4 (zinc finger)"/>
    <property type="match status" value="1"/>
</dbReference>
<evidence type="ECO:0000256" key="1">
    <source>
        <dbReference type="ARBA" id="ARBA00004123"/>
    </source>
</evidence>
<name>A0A9N6ZEQ5_9CRUS</name>
<evidence type="ECO:0000256" key="3">
    <source>
        <dbReference type="ARBA" id="ARBA00022771"/>
    </source>
</evidence>
<dbReference type="Pfam" id="PF06391">
    <property type="entry name" value="MAT1"/>
    <property type="match status" value="1"/>
</dbReference>
<dbReference type="Pfam" id="PF17121">
    <property type="entry name" value="zf-C3HC4_5"/>
    <property type="match status" value="1"/>
</dbReference>
<feature type="coiled-coil region" evidence="11">
    <location>
        <begin position="115"/>
        <end position="186"/>
    </location>
</feature>
<dbReference type="FunFam" id="3.30.40.10:FF:000037">
    <property type="entry name" value="Cdk-activating kinase assembly factor MAT1, centre"/>
    <property type="match status" value="1"/>
</dbReference>
<dbReference type="CDD" id="cd16517">
    <property type="entry name" value="RING-HC_MAT1"/>
    <property type="match status" value="1"/>
</dbReference>
<reference evidence="13" key="1">
    <citation type="submission" date="2021-04" db="EMBL/GenBank/DDBJ databases">
        <authorList>
            <person name="Cornetti L."/>
        </authorList>
    </citation>
    <scope>NUCLEOTIDE SEQUENCE</scope>
</reference>
<organism evidence="13">
    <name type="scientific">Lynceus sp. MCZ IZ 141354</name>
    <dbReference type="NCBI Taxonomy" id="1930659"/>
    <lineage>
        <taxon>Eukaryota</taxon>
        <taxon>Metazoa</taxon>
        <taxon>Ecdysozoa</taxon>
        <taxon>Arthropoda</taxon>
        <taxon>Crustacea</taxon>
        <taxon>Branchiopoda</taxon>
        <taxon>Diplostraca</taxon>
        <taxon>Laevicaudata</taxon>
        <taxon>Lynceidae</taxon>
        <taxon>Lynceus</taxon>
    </lineage>
</organism>
<evidence type="ECO:0000256" key="10">
    <source>
        <dbReference type="PROSITE-ProRule" id="PRU00175"/>
    </source>
</evidence>
<comment type="subcellular location">
    <subcellularLocation>
        <location evidence="1">Nucleus</location>
    </subcellularLocation>
</comment>
<dbReference type="GO" id="GO:0008270">
    <property type="term" value="F:zinc ion binding"/>
    <property type="evidence" value="ECO:0007669"/>
    <property type="project" value="UniProtKB-KW"/>
</dbReference>
<dbReference type="AlphaFoldDB" id="A0A9N6ZEQ5"/>
<dbReference type="GO" id="GO:0006357">
    <property type="term" value="P:regulation of transcription by RNA polymerase II"/>
    <property type="evidence" value="ECO:0007669"/>
    <property type="project" value="TreeGrafter"/>
</dbReference>
<dbReference type="GO" id="GO:0006289">
    <property type="term" value="P:nucleotide-excision repair"/>
    <property type="evidence" value="ECO:0007669"/>
    <property type="project" value="InterPro"/>
</dbReference>
<dbReference type="NCBIfam" id="TIGR00570">
    <property type="entry name" value="cdk7"/>
    <property type="match status" value="1"/>
</dbReference>
<proteinExistence type="predicted"/>
<dbReference type="PROSITE" id="PS00518">
    <property type="entry name" value="ZF_RING_1"/>
    <property type="match status" value="1"/>
</dbReference>
<dbReference type="EMBL" id="OC989099">
    <property type="protein sequence ID" value="CAG4645754.1"/>
    <property type="molecule type" value="Genomic_DNA"/>
</dbReference>
<dbReference type="InterPro" id="IPR057657">
    <property type="entry name" value="MAT1_CAK-anch"/>
</dbReference>
<dbReference type="InterPro" id="IPR015877">
    <property type="entry name" value="MAT1_centre"/>
</dbReference>
<dbReference type="GO" id="GO:0061575">
    <property type="term" value="F:cyclin-dependent protein serine/threonine kinase activator activity"/>
    <property type="evidence" value="ECO:0007669"/>
    <property type="project" value="InterPro"/>
</dbReference>
<keyword evidence="4" id="KW-0862">Zinc</keyword>
<feature type="domain" description="RING-type" evidence="12">
    <location>
        <begin position="6"/>
        <end position="50"/>
    </location>
</feature>